<dbReference type="InParanoid" id="A0A3N4LL25"/>
<evidence type="ECO:0000256" key="1">
    <source>
        <dbReference type="SAM" id="Phobius"/>
    </source>
</evidence>
<dbReference type="PANTHER" id="PTHR39219:SF1">
    <property type="entry name" value="ER MEMBRANE PROTEIN COMPLEX SUBUNIT 10"/>
    <property type="match status" value="1"/>
</dbReference>
<feature type="transmembrane region" description="Helical" evidence="1">
    <location>
        <begin position="194"/>
        <end position="212"/>
    </location>
</feature>
<keyword evidence="2" id="KW-0732">Signal</keyword>
<keyword evidence="1" id="KW-0812">Transmembrane</keyword>
<dbReference type="EMBL" id="ML121546">
    <property type="protein sequence ID" value="RPB23476.1"/>
    <property type="molecule type" value="Genomic_DNA"/>
</dbReference>
<feature type="signal peptide" evidence="2">
    <location>
        <begin position="1"/>
        <end position="22"/>
    </location>
</feature>
<keyword evidence="1" id="KW-1133">Transmembrane helix</keyword>
<dbReference type="Proteomes" id="UP000267821">
    <property type="component" value="Unassembled WGS sequence"/>
</dbReference>
<sequence>MRSYSLQLLLALLFSFLPLIHAYAAANDEFDNGSTNPGPAFPRSITLYKWPLDADAADPIPLGQIGYNPRTREGKYFSLLGRVGDGNGGSEDGLVRVGVRLEGRGGGWVGVVVAGDALNKQKFSPVVTIRVDPEGHVWGVEFAGSTDKSQPPKVIVLPHGADQGPKPILNKPIVVGADGKIPEKEVEKTFLQKYWWVILAGMILLLSGGGGGQE</sequence>
<proteinExistence type="predicted"/>
<accession>A0A3N4LL25</accession>
<feature type="chain" id="PRO_5018305235" evidence="2">
    <location>
        <begin position="23"/>
        <end position="214"/>
    </location>
</feature>
<keyword evidence="1" id="KW-0472">Membrane</keyword>
<gene>
    <name evidence="3" type="ORF">L211DRAFT_868602</name>
</gene>
<evidence type="ECO:0000256" key="2">
    <source>
        <dbReference type="SAM" id="SignalP"/>
    </source>
</evidence>
<dbReference type="AlphaFoldDB" id="A0A3N4LL25"/>
<dbReference type="OrthoDB" id="1894652at2759"/>
<name>A0A3N4LL25_9PEZI</name>
<dbReference type="Pfam" id="PF21203">
    <property type="entry name" value="ECM10"/>
    <property type="match status" value="1"/>
</dbReference>
<keyword evidence="4" id="KW-1185">Reference proteome</keyword>
<dbReference type="STRING" id="1051890.A0A3N4LL25"/>
<organism evidence="3 4">
    <name type="scientific">Terfezia boudieri ATCC MYA-4762</name>
    <dbReference type="NCBI Taxonomy" id="1051890"/>
    <lineage>
        <taxon>Eukaryota</taxon>
        <taxon>Fungi</taxon>
        <taxon>Dikarya</taxon>
        <taxon>Ascomycota</taxon>
        <taxon>Pezizomycotina</taxon>
        <taxon>Pezizomycetes</taxon>
        <taxon>Pezizales</taxon>
        <taxon>Pezizaceae</taxon>
        <taxon>Terfezia</taxon>
    </lineage>
</organism>
<evidence type="ECO:0000313" key="4">
    <source>
        <dbReference type="Proteomes" id="UP000267821"/>
    </source>
</evidence>
<dbReference type="PANTHER" id="PTHR39219">
    <property type="entry name" value="ER MEMBRANE PROTEIN COMPLEX SUBUNIT 10"/>
    <property type="match status" value="1"/>
</dbReference>
<evidence type="ECO:0000313" key="3">
    <source>
        <dbReference type="EMBL" id="RPB23476.1"/>
    </source>
</evidence>
<reference evidence="3 4" key="1">
    <citation type="journal article" date="2018" name="Nat. Ecol. Evol.">
        <title>Pezizomycetes genomes reveal the molecular basis of ectomycorrhizal truffle lifestyle.</title>
        <authorList>
            <person name="Murat C."/>
            <person name="Payen T."/>
            <person name="Noel B."/>
            <person name="Kuo A."/>
            <person name="Morin E."/>
            <person name="Chen J."/>
            <person name="Kohler A."/>
            <person name="Krizsan K."/>
            <person name="Balestrini R."/>
            <person name="Da Silva C."/>
            <person name="Montanini B."/>
            <person name="Hainaut M."/>
            <person name="Levati E."/>
            <person name="Barry K.W."/>
            <person name="Belfiori B."/>
            <person name="Cichocki N."/>
            <person name="Clum A."/>
            <person name="Dockter R.B."/>
            <person name="Fauchery L."/>
            <person name="Guy J."/>
            <person name="Iotti M."/>
            <person name="Le Tacon F."/>
            <person name="Lindquist E.A."/>
            <person name="Lipzen A."/>
            <person name="Malagnac F."/>
            <person name="Mello A."/>
            <person name="Molinier V."/>
            <person name="Miyauchi S."/>
            <person name="Poulain J."/>
            <person name="Riccioni C."/>
            <person name="Rubini A."/>
            <person name="Sitrit Y."/>
            <person name="Splivallo R."/>
            <person name="Traeger S."/>
            <person name="Wang M."/>
            <person name="Zifcakova L."/>
            <person name="Wipf D."/>
            <person name="Zambonelli A."/>
            <person name="Paolocci F."/>
            <person name="Nowrousian M."/>
            <person name="Ottonello S."/>
            <person name="Baldrian P."/>
            <person name="Spatafora J.W."/>
            <person name="Henrissat B."/>
            <person name="Nagy L.G."/>
            <person name="Aury J.M."/>
            <person name="Wincker P."/>
            <person name="Grigoriev I.V."/>
            <person name="Bonfante P."/>
            <person name="Martin F.M."/>
        </authorList>
    </citation>
    <scope>NUCLEOTIDE SEQUENCE [LARGE SCALE GENOMIC DNA]</scope>
    <source>
        <strain evidence="3 4">ATCC MYA-4762</strain>
    </source>
</reference>
<protein>
    <submittedName>
        <fullName evidence="3">Uncharacterized protein</fullName>
    </submittedName>
</protein>